<reference evidence="3 4" key="1">
    <citation type="submission" date="2019-07" db="EMBL/GenBank/DDBJ databases">
        <title>Genomic Encyclopedia of Archaeal and Bacterial Type Strains, Phase II (KMG-II): from individual species to whole genera.</title>
        <authorList>
            <person name="Goeker M."/>
        </authorList>
    </citation>
    <scope>NUCLEOTIDE SEQUENCE [LARGE SCALE GENOMIC DNA]</scope>
    <source>
        <strain evidence="3 4">DSM 18850</strain>
    </source>
</reference>
<protein>
    <submittedName>
        <fullName evidence="3">Outer membrane protein with beta-barrel domain</fullName>
    </submittedName>
</protein>
<evidence type="ECO:0000313" key="3">
    <source>
        <dbReference type="EMBL" id="TYP98452.1"/>
    </source>
</evidence>
<comment type="caution">
    <text evidence="3">The sequence shown here is derived from an EMBL/GenBank/DDBJ whole genome shotgun (WGS) entry which is preliminary data.</text>
</comment>
<dbReference type="RefSeq" id="WP_148907026.1">
    <property type="nucleotide sequence ID" value="NZ_VNHX01000001.1"/>
</dbReference>
<gene>
    <name evidence="3" type="ORF">BC792_101106</name>
</gene>
<dbReference type="InterPro" id="IPR025665">
    <property type="entry name" value="Beta-barrel_OMP_2"/>
</dbReference>
<evidence type="ECO:0000259" key="2">
    <source>
        <dbReference type="Pfam" id="PF13568"/>
    </source>
</evidence>
<keyword evidence="1" id="KW-0472">Membrane</keyword>
<keyword evidence="1" id="KW-0812">Transmembrane</keyword>
<feature type="domain" description="Outer membrane protein beta-barrel" evidence="2">
    <location>
        <begin position="61"/>
        <end position="218"/>
    </location>
</feature>
<name>A0A5S5DUC9_9SPHI</name>
<keyword evidence="4" id="KW-1185">Reference proteome</keyword>
<organism evidence="3 4">
    <name type="scientific">Sphingobacterium allocomposti</name>
    <dbReference type="NCBI Taxonomy" id="415956"/>
    <lineage>
        <taxon>Bacteria</taxon>
        <taxon>Pseudomonadati</taxon>
        <taxon>Bacteroidota</taxon>
        <taxon>Sphingobacteriia</taxon>
        <taxon>Sphingobacteriales</taxon>
        <taxon>Sphingobacteriaceae</taxon>
        <taxon>Sphingobacterium</taxon>
    </lineage>
</organism>
<dbReference type="OrthoDB" id="978236at2"/>
<dbReference type="Pfam" id="PF13568">
    <property type="entry name" value="OMP_b-brl_2"/>
    <property type="match status" value="1"/>
</dbReference>
<evidence type="ECO:0000256" key="1">
    <source>
        <dbReference type="SAM" id="Phobius"/>
    </source>
</evidence>
<keyword evidence="1" id="KW-1133">Transmembrane helix</keyword>
<dbReference type="AlphaFoldDB" id="A0A5S5DUC9"/>
<evidence type="ECO:0000313" key="4">
    <source>
        <dbReference type="Proteomes" id="UP000325105"/>
    </source>
</evidence>
<dbReference type="Proteomes" id="UP000325105">
    <property type="component" value="Unassembled WGS sequence"/>
</dbReference>
<proteinExistence type="predicted"/>
<sequence>MEKLLEQPFFFENFRSIIPQKGASQHFSFTPARIGFFKFIFVFLFGLSVLPANAQYYYGDKNMSLGLTFNPNIGWLSYEDRDTYHPSAKIGYSYGLLADLGFARNYFFSTGLFINTLYSGAYGAYPGDDILMEKVYRLQYAEVPLTIKLKTNQGYRGRFYGQFGLTAGVKVSGKERYEGNPNYTPIAGDDVFRLGLQIGTGAEWRLAGNLSAQTGITYNNGFTRTMSAGSPRLSYLSFNIGLLF</sequence>
<dbReference type="EMBL" id="VNHX01000001">
    <property type="protein sequence ID" value="TYP98452.1"/>
    <property type="molecule type" value="Genomic_DNA"/>
</dbReference>
<feature type="transmembrane region" description="Helical" evidence="1">
    <location>
        <begin position="36"/>
        <end position="58"/>
    </location>
</feature>
<accession>A0A5S5DUC9</accession>